<dbReference type="GO" id="GO:0022625">
    <property type="term" value="C:cytosolic large ribosomal subunit"/>
    <property type="evidence" value="ECO:0007669"/>
    <property type="project" value="TreeGrafter"/>
</dbReference>
<dbReference type="PANTHER" id="PTHR15238">
    <property type="entry name" value="54S RIBOSOMAL PROTEIN L39, MITOCHONDRIAL"/>
    <property type="match status" value="1"/>
</dbReference>
<name>A0A841FIG6_9ACTN</name>
<dbReference type="SUPFAM" id="SSF57829">
    <property type="entry name" value="Zn-binding ribosomal proteins"/>
    <property type="match status" value="1"/>
</dbReference>
<dbReference type="GO" id="GO:0006412">
    <property type="term" value="P:translation"/>
    <property type="evidence" value="ECO:0007669"/>
    <property type="project" value="UniProtKB-UniRule"/>
</dbReference>
<keyword evidence="2 5" id="KW-0689">Ribosomal protein</keyword>
<dbReference type="InterPro" id="IPR011332">
    <property type="entry name" value="Ribosomal_zn-bd"/>
</dbReference>
<dbReference type="GO" id="GO:0003735">
    <property type="term" value="F:structural constituent of ribosome"/>
    <property type="evidence" value="ECO:0007669"/>
    <property type="project" value="InterPro"/>
</dbReference>
<proteinExistence type="inferred from homology"/>
<dbReference type="PROSITE" id="PS00582">
    <property type="entry name" value="RIBOSOMAL_L33"/>
    <property type="match status" value="1"/>
</dbReference>
<reference evidence="6 7" key="1">
    <citation type="submission" date="2020-08" db="EMBL/GenBank/DDBJ databases">
        <title>Genomic Encyclopedia of Type Strains, Phase IV (KMG-IV): sequencing the most valuable type-strain genomes for metagenomic binning, comparative biology and taxonomic classification.</title>
        <authorList>
            <person name="Goeker M."/>
        </authorList>
    </citation>
    <scope>NUCLEOTIDE SEQUENCE [LARGE SCALE GENOMIC DNA]</scope>
    <source>
        <strain evidence="6 7">YIM 65646</strain>
    </source>
</reference>
<protein>
    <recommendedName>
        <fullName evidence="4 5">Large ribosomal subunit protein bL33</fullName>
    </recommendedName>
</protein>
<evidence type="ECO:0000313" key="7">
    <source>
        <dbReference type="Proteomes" id="UP000548476"/>
    </source>
</evidence>
<dbReference type="RefSeq" id="WP_184786519.1">
    <property type="nucleotide sequence ID" value="NZ_BONT01000014.1"/>
</dbReference>
<accession>A0A841FIG6</accession>
<dbReference type="InterPro" id="IPR001705">
    <property type="entry name" value="Ribosomal_bL33"/>
</dbReference>
<dbReference type="InterPro" id="IPR018264">
    <property type="entry name" value="Ribosomal_bL33_CS"/>
</dbReference>
<comment type="similarity">
    <text evidence="1 5">Belongs to the bacterial ribosomal protein bL33 family.</text>
</comment>
<dbReference type="EMBL" id="JACHGT010000003">
    <property type="protein sequence ID" value="MBB6033628.1"/>
    <property type="molecule type" value="Genomic_DNA"/>
</dbReference>
<evidence type="ECO:0000256" key="4">
    <source>
        <dbReference type="ARBA" id="ARBA00035176"/>
    </source>
</evidence>
<organism evidence="6 7">
    <name type="scientific">Phytomonospora endophytica</name>
    <dbReference type="NCBI Taxonomy" id="714109"/>
    <lineage>
        <taxon>Bacteria</taxon>
        <taxon>Bacillati</taxon>
        <taxon>Actinomycetota</taxon>
        <taxon>Actinomycetes</taxon>
        <taxon>Micromonosporales</taxon>
        <taxon>Micromonosporaceae</taxon>
        <taxon>Phytomonospora</taxon>
    </lineage>
</organism>
<dbReference type="FunFam" id="2.20.28.120:FF:000002">
    <property type="entry name" value="50S ribosomal protein L33"/>
    <property type="match status" value="1"/>
</dbReference>
<evidence type="ECO:0000256" key="3">
    <source>
        <dbReference type="ARBA" id="ARBA00023274"/>
    </source>
</evidence>
<dbReference type="HAMAP" id="MF_00294">
    <property type="entry name" value="Ribosomal_bL33"/>
    <property type="match status" value="1"/>
</dbReference>
<evidence type="ECO:0000256" key="5">
    <source>
        <dbReference type="HAMAP-Rule" id="MF_00294"/>
    </source>
</evidence>
<dbReference type="Pfam" id="PF00471">
    <property type="entry name" value="Ribosomal_L33"/>
    <property type="match status" value="1"/>
</dbReference>
<keyword evidence="3 5" id="KW-0687">Ribonucleoprotein</keyword>
<dbReference type="Proteomes" id="UP000548476">
    <property type="component" value="Unassembled WGS sequence"/>
</dbReference>
<dbReference type="Gene3D" id="2.20.28.120">
    <property type="entry name" value="Ribosomal protein L33"/>
    <property type="match status" value="1"/>
</dbReference>
<evidence type="ECO:0000256" key="2">
    <source>
        <dbReference type="ARBA" id="ARBA00022980"/>
    </source>
</evidence>
<keyword evidence="7" id="KW-1185">Reference proteome</keyword>
<dbReference type="AlphaFoldDB" id="A0A841FIG6"/>
<dbReference type="InterPro" id="IPR038584">
    <property type="entry name" value="Ribosomal_bL33_sf"/>
</dbReference>
<gene>
    <name evidence="5" type="primary">rpmG</name>
    <name evidence="6" type="ORF">HNR73_001478</name>
</gene>
<dbReference type="NCBIfam" id="NF001860">
    <property type="entry name" value="PRK00595.1"/>
    <property type="match status" value="1"/>
</dbReference>
<evidence type="ECO:0000256" key="1">
    <source>
        <dbReference type="ARBA" id="ARBA00007596"/>
    </source>
</evidence>
<dbReference type="NCBIfam" id="TIGR01023">
    <property type="entry name" value="rpmG_bact"/>
    <property type="match status" value="1"/>
</dbReference>
<comment type="caution">
    <text evidence="6">The sequence shown here is derived from an EMBL/GenBank/DDBJ whole genome shotgun (WGS) entry which is preliminary data.</text>
</comment>
<evidence type="ECO:0000313" key="6">
    <source>
        <dbReference type="EMBL" id="MBB6033628.1"/>
    </source>
</evidence>
<dbReference type="PANTHER" id="PTHR15238:SF1">
    <property type="entry name" value="LARGE RIBOSOMAL SUBUNIT PROTEIN BL33M"/>
    <property type="match status" value="1"/>
</dbReference>
<sequence length="54" mass="6362">MASTDIRPVVKLRSTAGTGYTYVTRKNRRNDPDRLVLRKYDPVAARHVEFREER</sequence>